<name>A0A2V4DUA4_9GAMM</name>
<dbReference type="InterPro" id="IPR000873">
    <property type="entry name" value="AMP-dep_synth/lig_dom"/>
</dbReference>
<dbReference type="GO" id="GO:0006631">
    <property type="term" value="P:fatty acid metabolic process"/>
    <property type="evidence" value="ECO:0007669"/>
    <property type="project" value="TreeGrafter"/>
</dbReference>
<dbReference type="GO" id="GO:0031956">
    <property type="term" value="F:medium-chain fatty acid-CoA ligase activity"/>
    <property type="evidence" value="ECO:0007669"/>
    <property type="project" value="TreeGrafter"/>
</dbReference>
<evidence type="ECO:0000256" key="1">
    <source>
        <dbReference type="ARBA" id="ARBA00006432"/>
    </source>
</evidence>
<keyword evidence="3" id="KW-1133">Transmembrane helix</keyword>
<dbReference type="PANTHER" id="PTHR43201">
    <property type="entry name" value="ACYL-COA SYNTHETASE"/>
    <property type="match status" value="1"/>
</dbReference>
<dbReference type="Pfam" id="PF13193">
    <property type="entry name" value="AMP-binding_C"/>
    <property type="match status" value="1"/>
</dbReference>
<dbReference type="EMBL" id="QGLP01000005">
    <property type="protein sequence ID" value="PXZ04222.1"/>
    <property type="molecule type" value="Genomic_DNA"/>
</dbReference>
<evidence type="ECO:0000313" key="6">
    <source>
        <dbReference type="EMBL" id="PXZ04222.1"/>
    </source>
</evidence>
<gene>
    <name evidence="6" type="ORF">DKK79_07610</name>
</gene>
<protein>
    <submittedName>
        <fullName evidence="6">2-succinylbenzoate--CoA ligase</fullName>
    </submittedName>
</protein>
<comment type="caution">
    <text evidence="6">The sequence shown here is derived from an EMBL/GenBank/DDBJ whole genome shotgun (WGS) entry which is preliminary data.</text>
</comment>
<dbReference type="Gene3D" id="3.40.50.12780">
    <property type="entry name" value="N-terminal domain of ligase-like"/>
    <property type="match status" value="1"/>
</dbReference>
<accession>A0A2V4DUA4</accession>
<dbReference type="Gene3D" id="3.30.300.30">
    <property type="match status" value="1"/>
</dbReference>
<dbReference type="SUPFAM" id="SSF56801">
    <property type="entry name" value="Acetyl-CoA synthetase-like"/>
    <property type="match status" value="1"/>
</dbReference>
<feature type="domain" description="AMP-dependent synthetase/ligase" evidence="4">
    <location>
        <begin position="45"/>
        <end position="363"/>
    </location>
</feature>
<evidence type="ECO:0000256" key="3">
    <source>
        <dbReference type="SAM" id="Phobius"/>
    </source>
</evidence>
<dbReference type="CDD" id="cd04433">
    <property type="entry name" value="AFD_class_I"/>
    <property type="match status" value="1"/>
</dbReference>
<evidence type="ECO:0000256" key="2">
    <source>
        <dbReference type="ARBA" id="ARBA00022598"/>
    </source>
</evidence>
<dbReference type="PANTHER" id="PTHR43201:SF5">
    <property type="entry name" value="MEDIUM-CHAIN ACYL-COA LIGASE ACSF2, MITOCHONDRIAL"/>
    <property type="match status" value="1"/>
</dbReference>
<dbReference type="AlphaFoldDB" id="A0A2V4DUA4"/>
<comment type="similarity">
    <text evidence="1">Belongs to the ATP-dependent AMP-binding enzyme family.</text>
</comment>
<proteinExistence type="inferred from homology"/>
<keyword evidence="3" id="KW-0472">Membrane</keyword>
<dbReference type="InterPro" id="IPR045851">
    <property type="entry name" value="AMP-bd_C_sf"/>
</dbReference>
<feature type="transmembrane region" description="Helical" evidence="3">
    <location>
        <begin position="232"/>
        <end position="254"/>
    </location>
</feature>
<evidence type="ECO:0000259" key="5">
    <source>
        <dbReference type="Pfam" id="PF13193"/>
    </source>
</evidence>
<dbReference type="InterPro" id="IPR025110">
    <property type="entry name" value="AMP-bd_C"/>
</dbReference>
<dbReference type="Proteomes" id="UP000247483">
    <property type="component" value="Unassembled WGS sequence"/>
</dbReference>
<dbReference type="Pfam" id="PF00501">
    <property type="entry name" value="AMP-binding"/>
    <property type="match status" value="1"/>
</dbReference>
<evidence type="ECO:0000259" key="4">
    <source>
        <dbReference type="Pfam" id="PF00501"/>
    </source>
</evidence>
<dbReference type="InterPro" id="IPR042099">
    <property type="entry name" value="ANL_N_sf"/>
</dbReference>
<organism evidence="6 7">
    <name type="scientific">Gilliamella apicola</name>
    <dbReference type="NCBI Taxonomy" id="1196095"/>
    <lineage>
        <taxon>Bacteria</taxon>
        <taxon>Pseudomonadati</taxon>
        <taxon>Pseudomonadota</taxon>
        <taxon>Gammaproteobacteria</taxon>
        <taxon>Orbales</taxon>
        <taxon>Orbaceae</taxon>
        <taxon>Gilliamella</taxon>
    </lineage>
</organism>
<keyword evidence="3" id="KW-0812">Transmembrane</keyword>
<keyword evidence="2 6" id="KW-0436">Ligase</keyword>
<feature type="domain" description="AMP-binding enzyme C-terminal" evidence="5">
    <location>
        <begin position="421"/>
        <end position="496"/>
    </location>
</feature>
<evidence type="ECO:0000313" key="7">
    <source>
        <dbReference type="Proteomes" id="UP000247483"/>
    </source>
</evidence>
<dbReference type="FunFam" id="3.30.300.30:FF:000008">
    <property type="entry name" value="2,3-dihydroxybenzoate-AMP ligase"/>
    <property type="match status" value="1"/>
</dbReference>
<sequence>MINVIIALVKTKLLTFKGIRLLLKSIPAVGMNLMALLYVRHKLCPQQIAINENGNELDYQTLYNQVQHLAKQLAAYGNIQPGQKIAMIANNHSLLIQTLFALARLGADIYLINTELSSEQLKKINHNIDFDLIIYDPEVSEIVSSLEISKIATLHDNQVCISSLLKSPLLNQTIKLRVTHFSKITVLTSGTTQHFKLATRKSHAQNFITPFSQLLIKLKLSHYNKVYIATPIYHGFGLATLCISTLLGATIFITKRFQTPIACNMIAKYQIEVVTLVPLMLSRMINYSEQQLSSLRCIITGGAPINITLVNKVLNQLGKVLFNLYGTSEAGVCMIATPDDLSKNPTTIGKPIKGLSSKLISKNNTIHGPNELFIKCAWSIAGKDWIATGDLAEKDNQGYYYLKGRVDDMIVSGGENVYPFEIENHLLKHEEIKEVVIISVDDEEFGQRFIAIIVLTPNSMQTESTILTWLRPKVARFQMPRKIYIVDEFPMTSIGKVDRKKLKQLIDQIRS</sequence>
<reference evidence="6 7" key="1">
    <citation type="submission" date="2018-05" db="EMBL/GenBank/DDBJ databases">
        <title>Reference genomes for bee gut microbiota database.</title>
        <authorList>
            <person name="Ellegaard K.M."/>
        </authorList>
    </citation>
    <scope>NUCLEOTIDE SEQUENCE [LARGE SCALE GENOMIC DNA]</scope>
    <source>
        <strain evidence="6 7">ESL0177</strain>
    </source>
</reference>